<proteinExistence type="predicted"/>
<reference evidence="1 2" key="1">
    <citation type="journal article" date="2022" name="Allergy">
        <title>Genome assembly and annotation of Periplaneta americana reveal a comprehensive cockroach allergen profile.</title>
        <authorList>
            <person name="Wang L."/>
            <person name="Xiong Q."/>
            <person name="Saelim N."/>
            <person name="Wang L."/>
            <person name="Nong W."/>
            <person name="Wan A.T."/>
            <person name="Shi M."/>
            <person name="Liu X."/>
            <person name="Cao Q."/>
            <person name="Hui J.H.L."/>
            <person name="Sookrung N."/>
            <person name="Leung T.F."/>
            <person name="Tungtrongchitr A."/>
            <person name="Tsui S.K.W."/>
        </authorList>
    </citation>
    <scope>NUCLEOTIDE SEQUENCE [LARGE SCALE GENOMIC DNA]</scope>
    <source>
        <strain evidence="1">PWHHKU_190912</strain>
    </source>
</reference>
<dbReference type="Proteomes" id="UP001148838">
    <property type="component" value="Unassembled WGS sequence"/>
</dbReference>
<evidence type="ECO:0000313" key="2">
    <source>
        <dbReference type="Proteomes" id="UP001148838"/>
    </source>
</evidence>
<evidence type="ECO:0000313" key="1">
    <source>
        <dbReference type="EMBL" id="KAJ4426140.1"/>
    </source>
</evidence>
<accession>A0ABQ8RWY3</accession>
<evidence type="ECO:0008006" key="3">
    <source>
        <dbReference type="Google" id="ProtNLM"/>
    </source>
</evidence>
<dbReference type="EMBL" id="JAJSOF020000040">
    <property type="protein sequence ID" value="KAJ4426140.1"/>
    <property type="molecule type" value="Genomic_DNA"/>
</dbReference>
<protein>
    <recommendedName>
        <fullName evidence="3">RNase H type-1 domain-containing protein</fullName>
    </recommendedName>
</protein>
<name>A0ABQ8RWY3_PERAM</name>
<comment type="caution">
    <text evidence="1">The sequence shown here is derived from an EMBL/GenBank/DDBJ whole genome shotgun (WGS) entry which is preliminary data.</text>
</comment>
<keyword evidence="2" id="KW-1185">Reference proteome</keyword>
<organism evidence="1 2">
    <name type="scientific">Periplaneta americana</name>
    <name type="common">American cockroach</name>
    <name type="synonym">Blatta americana</name>
    <dbReference type="NCBI Taxonomy" id="6978"/>
    <lineage>
        <taxon>Eukaryota</taxon>
        <taxon>Metazoa</taxon>
        <taxon>Ecdysozoa</taxon>
        <taxon>Arthropoda</taxon>
        <taxon>Hexapoda</taxon>
        <taxon>Insecta</taxon>
        <taxon>Pterygota</taxon>
        <taxon>Neoptera</taxon>
        <taxon>Polyneoptera</taxon>
        <taxon>Dictyoptera</taxon>
        <taxon>Blattodea</taxon>
        <taxon>Blattoidea</taxon>
        <taxon>Blattidae</taxon>
        <taxon>Blattinae</taxon>
        <taxon>Periplaneta</taxon>
    </lineage>
</organism>
<gene>
    <name evidence="1" type="ORF">ANN_26949</name>
</gene>
<sequence length="312" mass="36099">MRSLAGCEFESFPALKDFLEENEETLRELDEIIEEFVKHLEDMRHTVEHIGIAGNEMEDNLAKQAANDDTIEIIYRKPPKSKIATEIKEIGIQKWQDRWNKTTKGATKKSFFPSIKQRLKLSIPSTPEFIAVITGHCRTKSYLHGFHSTDDPTYTCGRGQQTVNHLIYECADTTQQRTSLMRDIRMNGGDWPVTCQQLVNSYLKRKDLEHQKRSENCEALKRNKFVQVRPRLGCSRATIERDDCFIRLQALRDRRTTAAQVQNRLHQDRQLEMSLGLLYVLQMDRRESGEGMEGAILLVHSLMECLSEEIPS</sequence>